<dbReference type="PROSITE" id="PS00455">
    <property type="entry name" value="AMP_BINDING"/>
    <property type="match status" value="1"/>
</dbReference>
<evidence type="ECO:0000256" key="4">
    <source>
        <dbReference type="ARBA" id="ARBA00023098"/>
    </source>
</evidence>
<reference evidence="8" key="1">
    <citation type="journal article" date="2019" name="Int. J. Syst. Evol. Microbiol.">
        <title>The Global Catalogue of Microorganisms (GCM) 10K type strain sequencing project: providing services to taxonomists for standard genome sequencing and annotation.</title>
        <authorList>
            <consortium name="The Broad Institute Genomics Platform"/>
            <consortium name="The Broad Institute Genome Sequencing Center for Infectious Disease"/>
            <person name="Wu L."/>
            <person name="Ma J."/>
        </authorList>
    </citation>
    <scope>NUCLEOTIDE SEQUENCE [LARGE SCALE GENOMIC DNA]</scope>
    <source>
        <strain evidence="8">JCM 18303</strain>
    </source>
</reference>
<evidence type="ECO:0000256" key="2">
    <source>
        <dbReference type="ARBA" id="ARBA00022598"/>
    </source>
</evidence>
<organism evidence="7 8">
    <name type="scientific">Pseudonocardia eucalypti</name>
    <dbReference type="NCBI Taxonomy" id="648755"/>
    <lineage>
        <taxon>Bacteria</taxon>
        <taxon>Bacillati</taxon>
        <taxon>Actinomycetota</taxon>
        <taxon>Actinomycetes</taxon>
        <taxon>Pseudonocardiales</taxon>
        <taxon>Pseudonocardiaceae</taxon>
        <taxon>Pseudonocardia</taxon>
    </lineage>
</organism>
<comment type="caution">
    <text evidence="7">The sequence shown here is derived from an EMBL/GenBank/DDBJ whole genome shotgun (WGS) entry which is preliminary data.</text>
</comment>
<accession>A0ABP9QXE5</accession>
<evidence type="ECO:0000256" key="3">
    <source>
        <dbReference type="ARBA" id="ARBA00022832"/>
    </source>
</evidence>
<dbReference type="Pfam" id="PF00501">
    <property type="entry name" value="AMP-binding"/>
    <property type="match status" value="1"/>
</dbReference>
<dbReference type="Pfam" id="PF23562">
    <property type="entry name" value="AMP-binding_C_3"/>
    <property type="match status" value="1"/>
</dbReference>
<evidence type="ECO:0000256" key="1">
    <source>
        <dbReference type="ARBA" id="ARBA00006432"/>
    </source>
</evidence>
<keyword evidence="8" id="KW-1185">Reference proteome</keyword>
<sequence>MDNSPRNLVRLLDEQAERVPTHPALSWLSRDGLVTLTWGEYRQRVWTAASGFLDLGVKPGESVAILAPNIAEHYVADLAAVLCGAATVSLYPTLVNEQLEHVLADAQPALVITADLTGADRISRALPPGSVARIVCVHGEREGSAGSHAAWADVFTRGSESLDANRGELSARLANSGVDDVATYVYTSGTTGMPKGVILTHGNLLYEIDAFDRMGFFVGGYRVISYLPLAHIAERLWSLYFPLKTGGNVLLCPDQGQLVKYLRLQRPTYFMGVPRIWEKLRDAAKMILAAEPYASRGAEVIADREVLARAWSASQDGSLGPEHQVRALKAREGVLHDLRRDLGLDWTVNPACGAAALPEDLRDFWRSVGVDLTQAYGLSETTGVAVWERIGGASRGSAGFPVPGCQIAIAEDGEILVRSPGNTPGYRNMEPDESGPFVGDWLATGDIGHLDDAGRLHVTGRKKELIVTGSGKNISPTAIEDKISGHGFINQAMAIGDGRPYVTALMTVDESALVAFAKQRGMDGAVSELILHPAVLREAQRVVDLANERLSRPEQIKRFRLVNDHWSVDSGDLTPTFKLRRGAVLGRYSTVVDGLYEQPGNGES</sequence>
<dbReference type="RefSeq" id="WP_185061434.1">
    <property type="nucleotide sequence ID" value="NZ_BAABJP010000041.1"/>
</dbReference>
<proteinExistence type="inferred from homology"/>
<evidence type="ECO:0000256" key="5">
    <source>
        <dbReference type="ARBA" id="ARBA00032875"/>
    </source>
</evidence>
<keyword evidence="2" id="KW-0436">Ligase</keyword>
<dbReference type="EMBL" id="BAABJP010000041">
    <property type="protein sequence ID" value="GAA5168815.1"/>
    <property type="molecule type" value="Genomic_DNA"/>
</dbReference>
<gene>
    <name evidence="7" type="ORF">GCM10023321_63430</name>
</gene>
<dbReference type="PANTHER" id="PTHR43272">
    <property type="entry name" value="LONG-CHAIN-FATTY-ACID--COA LIGASE"/>
    <property type="match status" value="1"/>
</dbReference>
<keyword evidence="3" id="KW-0276">Fatty acid metabolism</keyword>
<dbReference type="CDD" id="cd05907">
    <property type="entry name" value="VL_LC_FACS_like"/>
    <property type="match status" value="1"/>
</dbReference>
<evidence type="ECO:0000259" key="6">
    <source>
        <dbReference type="Pfam" id="PF00501"/>
    </source>
</evidence>
<dbReference type="PANTHER" id="PTHR43272:SF32">
    <property type="entry name" value="AMP-DEPENDENT SYNTHETASE_LIGASE DOMAIN-CONTAINING PROTEIN"/>
    <property type="match status" value="1"/>
</dbReference>
<dbReference type="InterPro" id="IPR042099">
    <property type="entry name" value="ANL_N_sf"/>
</dbReference>
<dbReference type="Proteomes" id="UP001428817">
    <property type="component" value="Unassembled WGS sequence"/>
</dbReference>
<comment type="similarity">
    <text evidence="1">Belongs to the ATP-dependent AMP-binding enzyme family.</text>
</comment>
<dbReference type="SUPFAM" id="SSF56801">
    <property type="entry name" value="Acetyl-CoA synthetase-like"/>
    <property type="match status" value="1"/>
</dbReference>
<evidence type="ECO:0000313" key="8">
    <source>
        <dbReference type="Proteomes" id="UP001428817"/>
    </source>
</evidence>
<evidence type="ECO:0000313" key="7">
    <source>
        <dbReference type="EMBL" id="GAA5168815.1"/>
    </source>
</evidence>
<dbReference type="InterPro" id="IPR000873">
    <property type="entry name" value="AMP-dep_synth/lig_dom"/>
</dbReference>
<name>A0ABP9QXE5_9PSEU</name>
<keyword evidence="4" id="KW-0443">Lipid metabolism</keyword>
<protein>
    <recommendedName>
        <fullName evidence="5">Acyl-CoA synthetase</fullName>
    </recommendedName>
</protein>
<dbReference type="InterPro" id="IPR020845">
    <property type="entry name" value="AMP-binding_CS"/>
</dbReference>
<feature type="domain" description="AMP-dependent synthetase/ligase" evidence="6">
    <location>
        <begin position="12"/>
        <end position="426"/>
    </location>
</feature>
<dbReference type="Gene3D" id="3.40.50.12780">
    <property type="entry name" value="N-terminal domain of ligase-like"/>
    <property type="match status" value="1"/>
</dbReference>